<evidence type="ECO:0000256" key="1">
    <source>
        <dbReference type="ARBA" id="ARBA00004240"/>
    </source>
</evidence>
<keyword evidence="7" id="KW-0812">Transmembrane</keyword>
<keyword evidence="2" id="KW-0349">Heme</keyword>
<organism evidence="9 10">
    <name type="scientific">Spizellomyces punctatus (strain DAOM BR117)</name>
    <dbReference type="NCBI Taxonomy" id="645134"/>
    <lineage>
        <taxon>Eukaryota</taxon>
        <taxon>Fungi</taxon>
        <taxon>Fungi incertae sedis</taxon>
        <taxon>Chytridiomycota</taxon>
        <taxon>Chytridiomycota incertae sedis</taxon>
        <taxon>Chytridiomycetes</taxon>
        <taxon>Spizellomycetales</taxon>
        <taxon>Spizellomycetaceae</taxon>
        <taxon>Spizellomyces</taxon>
    </lineage>
</organism>
<dbReference type="PANTHER" id="PTHR10281">
    <property type="entry name" value="MEMBRANE-ASSOCIATED PROGESTERONE RECEPTOR COMPONENT-RELATED"/>
    <property type="match status" value="1"/>
</dbReference>
<dbReference type="InterPro" id="IPR050577">
    <property type="entry name" value="MAPR/NEUFC/NENF-like"/>
</dbReference>
<dbReference type="EMBL" id="KQ257468">
    <property type="protein sequence ID" value="KNC96493.1"/>
    <property type="molecule type" value="Genomic_DNA"/>
</dbReference>
<dbReference type="RefSeq" id="XP_016604533.1">
    <property type="nucleotide sequence ID" value="XM_016756236.1"/>
</dbReference>
<keyword evidence="3" id="KW-0479">Metal-binding</keyword>
<dbReference type="SMART" id="SM01117">
    <property type="entry name" value="Cyt-b5"/>
    <property type="match status" value="1"/>
</dbReference>
<dbReference type="STRING" id="645134.A0A0L0H6Y9"/>
<dbReference type="OrthoDB" id="547796at2759"/>
<dbReference type="GO" id="GO:0005783">
    <property type="term" value="C:endoplasmic reticulum"/>
    <property type="evidence" value="ECO:0007669"/>
    <property type="project" value="UniProtKB-SubCell"/>
</dbReference>
<comment type="similarity">
    <text evidence="6">Belongs to the cytochrome b5 family. MAPR subfamily.</text>
</comment>
<reference evidence="9 10" key="1">
    <citation type="submission" date="2009-08" db="EMBL/GenBank/DDBJ databases">
        <title>The Genome Sequence of Spizellomyces punctatus strain DAOM BR117.</title>
        <authorList>
            <consortium name="The Broad Institute Genome Sequencing Platform"/>
            <person name="Russ C."/>
            <person name="Cuomo C."/>
            <person name="Shea T."/>
            <person name="Young S.K."/>
            <person name="Zeng Q."/>
            <person name="Koehrsen M."/>
            <person name="Haas B."/>
            <person name="Borodovsky M."/>
            <person name="Guigo R."/>
            <person name="Alvarado L."/>
            <person name="Berlin A."/>
            <person name="Bochicchio J."/>
            <person name="Borenstein D."/>
            <person name="Chapman S."/>
            <person name="Chen Z."/>
            <person name="Engels R."/>
            <person name="Freedman E."/>
            <person name="Gellesch M."/>
            <person name="Goldberg J."/>
            <person name="Griggs A."/>
            <person name="Gujja S."/>
            <person name="Heiman D."/>
            <person name="Hepburn T."/>
            <person name="Howarth C."/>
            <person name="Jen D."/>
            <person name="Larson L."/>
            <person name="Lewis B."/>
            <person name="Mehta T."/>
            <person name="Park D."/>
            <person name="Pearson M."/>
            <person name="Roberts A."/>
            <person name="Saif S."/>
            <person name="Shenoy N."/>
            <person name="Sisk P."/>
            <person name="Stolte C."/>
            <person name="Sykes S."/>
            <person name="Thomson T."/>
            <person name="Walk T."/>
            <person name="White J."/>
            <person name="Yandava C."/>
            <person name="Burger G."/>
            <person name="Gray M.W."/>
            <person name="Holland P.W.H."/>
            <person name="King N."/>
            <person name="Lang F.B.F."/>
            <person name="Roger A.J."/>
            <person name="Ruiz-Trillo I."/>
            <person name="Lander E."/>
            <person name="Nusbaum C."/>
        </authorList>
    </citation>
    <scope>NUCLEOTIDE SEQUENCE [LARGE SCALE GENOMIC DNA]</scope>
    <source>
        <strain evidence="9 10">DAOM BR117</strain>
    </source>
</reference>
<evidence type="ECO:0000313" key="9">
    <source>
        <dbReference type="EMBL" id="KNC96493.1"/>
    </source>
</evidence>
<dbReference type="Pfam" id="PF00173">
    <property type="entry name" value="Cyt-b5"/>
    <property type="match status" value="1"/>
</dbReference>
<dbReference type="AlphaFoldDB" id="A0A0L0H6Y9"/>
<evidence type="ECO:0000259" key="8">
    <source>
        <dbReference type="SMART" id="SM01117"/>
    </source>
</evidence>
<evidence type="ECO:0000256" key="3">
    <source>
        <dbReference type="ARBA" id="ARBA00022723"/>
    </source>
</evidence>
<dbReference type="InParanoid" id="A0A0L0H6Y9"/>
<evidence type="ECO:0000256" key="5">
    <source>
        <dbReference type="ARBA" id="ARBA00023004"/>
    </source>
</evidence>
<dbReference type="GO" id="GO:0016020">
    <property type="term" value="C:membrane"/>
    <property type="evidence" value="ECO:0007669"/>
    <property type="project" value="TreeGrafter"/>
</dbReference>
<evidence type="ECO:0000256" key="6">
    <source>
        <dbReference type="ARBA" id="ARBA00038357"/>
    </source>
</evidence>
<dbReference type="OMA" id="WELQFRE"/>
<keyword evidence="4" id="KW-0256">Endoplasmic reticulum</keyword>
<feature type="domain" description="Cytochrome b5 heme-binding" evidence="8">
    <location>
        <begin position="52"/>
        <end position="153"/>
    </location>
</feature>
<dbReference type="GeneID" id="27691260"/>
<evidence type="ECO:0000313" key="10">
    <source>
        <dbReference type="Proteomes" id="UP000053201"/>
    </source>
</evidence>
<dbReference type="FunFam" id="3.10.120.10:FF:000003">
    <property type="entry name" value="membrane-associated progesterone receptor component 1"/>
    <property type="match status" value="1"/>
</dbReference>
<dbReference type="InterPro" id="IPR001199">
    <property type="entry name" value="Cyt_B5-like_heme/steroid-bd"/>
</dbReference>
<dbReference type="InterPro" id="IPR036400">
    <property type="entry name" value="Cyt_B5-like_heme/steroid_sf"/>
</dbReference>
<evidence type="ECO:0000256" key="2">
    <source>
        <dbReference type="ARBA" id="ARBA00022617"/>
    </source>
</evidence>
<dbReference type="eggNOG" id="KOG1110">
    <property type="taxonomic scope" value="Eukaryota"/>
</dbReference>
<dbReference type="GO" id="GO:0046872">
    <property type="term" value="F:metal ion binding"/>
    <property type="evidence" value="ECO:0007669"/>
    <property type="project" value="UniProtKB-KW"/>
</dbReference>
<protein>
    <recommendedName>
        <fullName evidence="8">Cytochrome b5 heme-binding domain-containing protein</fullName>
    </recommendedName>
</protein>
<proteinExistence type="inferred from homology"/>
<accession>A0A0L0H6Y9</accession>
<keyword evidence="5" id="KW-0408">Iron</keyword>
<dbReference type="Proteomes" id="UP000053201">
    <property type="component" value="Unassembled WGS sequence"/>
</dbReference>
<dbReference type="SUPFAM" id="SSF55856">
    <property type="entry name" value="Cytochrome b5-like heme/steroid binding domain"/>
    <property type="match status" value="1"/>
</dbReference>
<keyword evidence="7" id="KW-0472">Membrane</keyword>
<evidence type="ECO:0000256" key="7">
    <source>
        <dbReference type="SAM" id="Phobius"/>
    </source>
</evidence>
<evidence type="ECO:0000256" key="4">
    <source>
        <dbReference type="ARBA" id="ARBA00022824"/>
    </source>
</evidence>
<keyword evidence="10" id="KW-1185">Reference proteome</keyword>
<dbReference type="Gene3D" id="3.10.120.10">
    <property type="entry name" value="Cytochrome b5-like heme/steroid binding domain"/>
    <property type="match status" value="1"/>
</dbReference>
<dbReference type="FunCoup" id="A0A0L0H6Y9">
    <property type="interactions" value="356"/>
</dbReference>
<feature type="transmembrane region" description="Helical" evidence="7">
    <location>
        <begin position="6"/>
        <end position="27"/>
    </location>
</feature>
<comment type="subcellular location">
    <subcellularLocation>
        <location evidence="1">Endoplasmic reticulum</location>
    </subcellularLocation>
</comment>
<keyword evidence="7" id="KW-1133">Transmembrane helix</keyword>
<dbReference type="GO" id="GO:0020037">
    <property type="term" value="F:heme binding"/>
    <property type="evidence" value="ECO:0007669"/>
    <property type="project" value="UniProtKB-ARBA"/>
</dbReference>
<name>A0A0L0H6Y9_SPIPD</name>
<dbReference type="PANTHER" id="PTHR10281:SF72">
    <property type="entry name" value="NEUDESIN"/>
    <property type="match status" value="1"/>
</dbReference>
<dbReference type="VEuPathDB" id="FungiDB:SPPG_08082"/>
<gene>
    <name evidence="9" type="ORF">SPPG_08082</name>
</gene>
<sequence>MAFDTISVSALSNPLNIVLFLVLLLLIREFQASEANLPPPEHPPEPIVLKRYTPQTLLPYTGEKSNGILISVLNRVYDVSRGAQFYGPGGPYSSFAGRDASRCLAKVSFADDLLADPAGPIDKLEDLDVDEWQTLRDWAAQFEFKYDHVGFLVENGENIDA</sequence>